<evidence type="ECO:0000313" key="2">
    <source>
        <dbReference type="Proteomes" id="UP000192726"/>
    </source>
</evidence>
<dbReference type="Proteomes" id="UP000192726">
    <property type="component" value="Chromosome"/>
</dbReference>
<organism evidence="1 2">
    <name type="scientific">Streptomyces gilvosporeus</name>
    <dbReference type="NCBI Taxonomy" id="553510"/>
    <lineage>
        <taxon>Bacteria</taxon>
        <taxon>Bacillati</taxon>
        <taxon>Actinomycetota</taxon>
        <taxon>Actinomycetes</taxon>
        <taxon>Kitasatosporales</taxon>
        <taxon>Streptomycetaceae</taxon>
        <taxon>Streptomyces</taxon>
    </lineage>
</organism>
<gene>
    <name evidence="1" type="ORF">B1H19_04235</name>
</gene>
<keyword evidence="2" id="KW-1185">Reference proteome</keyword>
<accession>A0A1V0TKM7</accession>
<dbReference type="KEGG" id="sgv:B1H19_04235"/>
<reference evidence="1 2" key="1">
    <citation type="submission" date="2017-04" db="EMBL/GenBank/DDBJ databases">
        <title>Complete Genome Sequence of Streptomyces gilvosporeus F607, a Capable Producer of Natamycin.</title>
        <authorList>
            <person name="Zong G."/>
            <person name="Zhong C."/>
            <person name="Fu J."/>
            <person name="Qin R."/>
            <person name="Cao G."/>
        </authorList>
    </citation>
    <scope>NUCLEOTIDE SEQUENCE [LARGE SCALE GENOMIC DNA]</scope>
    <source>
        <strain evidence="1 2">F607</strain>
    </source>
</reference>
<name>A0A1V0TKM7_9ACTN</name>
<proteinExistence type="predicted"/>
<dbReference type="AlphaFoldDB" id="A0A1V0TKM7"/>
<sequence length="69" mass="7772">MRNAAPTTFTLPTGLTSALHEVSMRESDAYVPRMNVQDLADPGLVLKESDGFLRVHRPETTIFRSTRLR</sequence>
<evidence type="ECO:0000313" key="1">
    <source>
        <dbReference type="EMBL" id="ARF53479.1"/>
    </source>
</evidence>
<protein>
    <submittedName>
        <fullName evidence="1">Uncharacterized protein</fullName>
    </submittedName>
</protein>
<dbReference type="EMBL" id="CP020569">
    <property type="protein sequence ID" value="ARF53479.1"/>
    <property type="molecule type" value="Genomic_DNA"/>
</dbReference>